<evidence type="ECO:0000313" key="13">
    <source>
        <dbReference type="EMBL" id="PIQ68335.1"/>
    </source>
</evidence>
<evidence type="ECO:0000256" key="5">
    <source>
        <dbReference type="ARBA" id="ARBA00022927"/>
    </source>
</evidence>
<evidence type="ECO:0000256" key="4">
    <source>
        <dbReference type="ARBA" id="ARBA00022692"/>
    </source>
</evidence>
<dbReference type="Pfam" id="PF02096">
    <property type="entry name" value="60KD_IMP"/>
    <property type="match status" value="1"/>
</dbReference>
<keyword evidence="5" id="KW-0653">Protein transport</keyword>
<keyword evidence="6 11" id="KW-1133">Transmembrane helix</keyword>
<dbReference type="GO" id="GO:0032977">
    <property type="term" value="F:membrane insertase activity"/>
    <property type="evidence" value="ECO:0007669"/>
    <property type="project" value="InterPro"/>
</dbReference>
<feature type="transmembrane region" description="Helical" evidence="11">
    <location>
        <begin position="151"/>
        <end position="169"/>
    </location>
</feature>
<evidence type="ECO:0000256" key="11">
    <source>
        <dbReference type="SAM" id="Phobius"/>
    </source>
</evidence>
<protein>
    <recommendedName>
        <fullName evidence="12">Membrane insertase YidC/Oxa/ALB C-terminal domain-containing protein</fullName>
    </recommendedName>
</protein>
<evidence type="ECO:0000256" key="3">
    <source>
        <dbReference type="ARBA" id="ARBA00022475"/>
    </source>
</evidence>
<proteinExistence type="inferred from homology"/>
<evidence type="ECO:0000256" key="6">
    <source>
        <dbReference type="ARBA" id="ARBA00022989"/>
    </source>
</evidence>
<evidence type="ECO:0000256" key="1">
    <source>
        <dbReference type="ARBA" id="ARBA00004651"/>
    </source>
</evidence>
<dbReference type="GO" id="GO:0005886">
    <property type="term" value="C:plasma membrane"/>
    <property type="evidence" value="ECO:0007669"/>
    <property type="project" value="UniProtKB-SubCell"/>
</dbReference>
<evidence type="ECO:0000256" key="9">
    <source>
        <dbReference type="RuleBase" id="RU003945"/>
    </source>
</evidence>
<dbReference type="AlphaFoldDB" id="A0A2H0KAT5"/>
<feature type="transmembrane region" description="Helical" evidence="11">
    <location>
        <begin position="95"/>
        <end position="115"/>
    </location>
</feature>
<comment type="caution">
    <text evidence="13">The sequence shown here is derived from an EMBL/GenBank/DDBJ whole genome shotgun (WGS) entry which is preliminary data.</text>
</comment>
<comment type="subcellular location">
    <subcellularLocation>
        <location evidence="1">Cell membrane</location>
        <topology evidence="1">Multi-pass membrane protein</topology>
    </subcellularLocation>
    <subcellularLocation>
        <location evidence="9">Membrane</location>
        <topology evidence="9">Multi-pass membrane protein</topology>
    </subcellularLocation>
</comment>
<gene>
    <name evidence="13" type="ORF">COV91_04745</name>
</gene>
<evidence type="ECO:0000256" key="8">
    <source>
        <dbReference type="ARBA" id="ARBA00023186"/>
    </source>
</evidence>
<keyword evidence="10" id="KW-0175">Coiled coil</keyword>
<evidence type="ECO:0000256" key="2">
    <source>
        <dbReference type="ARBA" id="ARBA00022448"/>
    </source>
</evidence>
<dbReference type="CDD" id="cd20070">
    <property type="entry name" value="5TM_YidC_Alb3"/>
    <property type="match status" value="1"/>
</dbReference>
<feature type="transmembrane region" description="Helical" evidence="11">
    <location>
        <begin position="30"/>
        <end position="49"/>
    </location>
</feature>
<evidence type="ECO:0000256" key="7">
    <source>
        <dbReference type="ARBA" id="ARBA00023136"/>
    </source>
</evidence>
<keyword evidence="4 9" id="KW-0812">Transmembrane</keyword>
<dbReference type="InterPro" id="IPR047196">
    <property type="entry name" value="YidC_ALB_C"/>
</dbReference>
<dbReference type="EMBL" id="PCVG01000061">
    <property type="protein sequence ID" value="PIQ68335.1"/>
    <property type="molecule type" value="Genomic_DNA"/>
</dbReference>
<dbReference type="PANTHER" id="PTHR12428:SF65">
    <property type="entry name" value="CYTOCHROME C OXIDASE ASSEMBLY PROTEIN COX18, MITOCHONDRIAL"/>
    <property type="match status" value="1"/>
</dbReference>
<keyword evidence="7 11" id="KW-0472">Membrane</keyword>
<feature type="coiled-coil region" evidence="10">
    <location>
        <begin position="51"/>
        <end position="78"/>
    </location>
</feature>
<reference evidence="13 14" key="1">
    <citation type="submission" date="2017-09" db="EMBL/GenBank/DDBJ databases">
        <title>Depth-based differentiation of microbial function through sediment-hosted aquifers and enrichment of novel symbionts in the deep terrestrial subsurface.</title>
        <authorList>
            <person name="Probst A.J."/>
            <person name="Ladd B."/>
            <person name="Jarett J.K."/>
            <person name="Geller-Mcgrath D.E."/>
            <person name="Sieber C.M."/>
            <person name="Emerson J.B."/>
            <person name="Anantharaman K."/>
            <person name="Thomas B.C."/>
            <person name="Malmstrom R."/>
            <person name="Stieglmeier M."/>
            <person name="Klingl A."/>
            <person name="Woyke T."/>
            <person name="Ryan C.M."/>
            <person name="Banfield J.F."/>
        </authorList>
    </citation>
    <scope>NUCLEOTIDE SEQUENCE [LARGE SCALE GENOMIC DNA]</scope>
    <source>
        <strain evidence="13">CG11_big_fil_rev_8_21_14_0_20_46_11</strain>
    </source>
</reference>
<name>A0A2H0KAT5_9BACT</name>
<dbReference type="NCBIfam" id="TIGR03592">
    <property type="entry name" value="yidC_oxa1_cterm"/>
    <property type="match status" value="1"/>
</dbReference>
<dbReference type="GO" id="GO:0051205">
    <property type="term" value="P:protein insertion into membrane"/>
    <property type="evidence" value="ECO:0007669"/>
    <property type="project" value="TreeGrafter"/>
</dbReference>
<comment type="similarity">
    <text evidence="9">Belongs to the OXA1/ALB3/YidC family.</text>
</comment>
<dbReference type="GO" id="GO:0015031">
    <property type="term" value="P:protein transport"/>
    <property type="evidence" value="ECO:0007669"/>
    <property type="project" value="UniProtKB-KW"/>
</dbReference>
<dbReference type="PANTHER" id="PTHR12428">
    <property type="entry name" value="OXA1"/>
    <property type="match status" value="1"/>
</dbReference>
<accession>A0A2H0KAT5</accession>
<feature type="domain" description="Membrane insertase YidC/Oxa/ALB C-terminal" evidence="12">
    <location>
        <begin position="30"/>
        <end position="231"/>
    </location>
</feature>
<keyword evidence="8" id="KW-0143">Chaperone</keyword>
<feature type="transmembrane region" description="Helical" evidence="11">
    <location>
        <begin position="195"/>
        <end position="224"/>
    </location>
</feature>
<evidence type="ECO:0000256" key="10">
    <source>
        <dbReference type="SAM" id="Coils"/>
    </source>
</evidence>
<keyword evidence="3" id="KW-1003">Cell membrane</keyword>
<dbReference type="Proteomes" id="UP000229342">
    <property type="component" value="Unassembled WGS sequence"/>
</dbReference>
<dbReference type="InterPro" id="IPR001708">
    <property type="entry name" value="YidC/ALB3/OXA1/COX18"/>
</dbReference>
<organism evidence="13 14">
    <name type="scientific">Candidatus Taylorbacteria bacterium CG11_big_fil_rev_8_21_14_0_20_46_11</name>
    <dbReference type="NCBI Taxonomy" id="1975025"/>
    <lineage>
        <taxon>Bacteria</taxon>
        <taxon>Candidatus Tayloriibacteriota</taxon>
    </lineage>
</organism>
<dbReference type="InterPro" id="IPR028055">
    <property type="entry name" value="YidC/Oxa/ALB_C"/>
</dbReference>
<keyword evidence="2" id="KW-0813">Transport</keyword>
<evidence type="ECO:0000259" key="12">
    <source>
        <dbReference type="Pfam" id="PF02096"/>
    </source>
</evidence>
<feature type="transmembrane region" description="Helical" evidence="11">
    <location>
        <begin position="127"/>
        <end position="144"/>
    </location>
</feature>
<evidence type="ECO:0000313" key="14">
    <source>
        <dbReference type="Proteomes" id="UP000229342"/>
    </source>
</evidence>
<feature type="transmembrane region" description="Helical" evidence="11">
    <location>
        <begin position="7"/>
        <end position="24"/>
    </location>
</feature>
<sequence>MLAILKTTFYVPLYNGLIFLIGIIPGHSVGVAVIAMTILIKLLLFPLSYKATKFQMEMKAHEADIKKIKEQFKDDKQAQGKAVLDFYREKGVNPFAGILPLFIQIPIIIALYYVFFRGGFPSVDPSLLYSFVAVPPVGMHFFGFDIAGKNLFLAVLVGLSQFLQGYLASPPLPAKSDKPSFGDDLARGMQMQMKYFLPLLMAFVAYQVSGAVALYFITSSLFTVGQELFLRRKLKQKEHLTHDNNEKLA</sequence>